<evidence type="ECO:0000313" key="4">
    <source>
        <dbReference type="EMBL" id="GMN50201.1"/>
    </source>
</evidence>
<feature type="domain" description="IBH1-like N-terminal" evidence="3">
    <location>
        <begin position="15"/>
        <end position="82"/>
    </location>
</feature>
<reference evidence="4" key="1">
    <citation type="submission" date="2023-07" db="EMBL/GenBank/DDBJ databases">
        <title>draft genome sequence of fig (Ficus carica).</title>
        <authorList>
            <person name="Takahashi T."/>
            <person name="Nishimura K."/>
        </authorList>
    </citation>
    <scope>NUCLEOTIDE SEQUENCE</scope>
</reference>
<dbReference type="GO" id="GO:0006355">
    <property type="term" value="P:regulation of DNA-templated transcription"/>
    <property type="evidence" value="ECO:0007669"/>
    <property type="project" value="InterPro"/>
</dbReference>
<evidence type="ECO:0000256" key="1">
    <source>
        <dbReference type="ARBA" id="ARBA00023015"/>
    </source>
</evidence>
<gene>
    <name evidence="4" type="ORF">TIFTF001_019361</name>
</gene>
<accession>A0AA88DBP9</accession>
<dbReference type="Proteomes" id="UP001187192">
    <property type="component" value="Unassembled WGS sequence"/>
</dbReference>
<evidence type="ECO:0000259" key="3">
    <source>
        <dbReference type="Pfam" id="PF26576"/>
    </source>
</evidence>
<keyword evidence="5" id="KW-1185">Reference proteome</keyword>
<protein>
    <recommendedName>
        <fullName evidence="3">IBH1-like N-terminal domain-containing protein</fullName>
    </recommendedName>
</protein>
<keyword evidence="1" id="KW-0805">Transcription regulation</keyword>
<name>A0AA88DBP9_FICCA</name>
<evidence type="ECO:0000313" key="5">
    <source>
        <dbReference type="Proteomes" id="UP001187192"/>
    </source>
</evidence>
<organism evidence="4 5">
    <name type="scientific">Ficus carica</name>
    <name type="common">Common fig</name>
    <dbReference type="NCBI Taxonomy" id="3494"/>
    <lineage>
        <taxon>Eukaryota</taxon>
        <taxon>Viridiplantae</taxon>
        <taxon>Streptophyta</taxon>
        <taxon>Embryophyta</taxon>
        <taxon>Tracheophyta</taxon>
        <taxon>Spermatophyta</taxon>
        <taxon>Magnoliopsida</taxon>
        <taxon>eudicotyledons</taxon>
        <taxon>Gunneridae</taxon>
        <taxon>Pentapetalae</taxon>
        <taxon>rosids</taxon>
        <taxon>fabids</taxon>
        <taxon>Rosales</taxon>
        <taxon>Moraceae</taxon>
        <taxon>Ficeae</taxon>
        <taxon>Ficus</taxon>
    </lineage>
</organism>
<dbReference type="PANTHER" id="PTHR33124:SF40">
    <property type="entry name" value="TRANSCRIPTION FACTOR IBH1"/>
    <property type="match status" value="1"/>
</dbReference>
<dbReference type="PANTHER" id="PTHR33124">
    <property type="entry name" value="TRANSCRIPTION FACTOR IBH1-LIKE 1"/>
    <property type="match status" value="1"/>
</dbReference>
<keyword evidence="2" id="KW-0804">Transcription</keyword>
<dbReference type="EMBL" id="BTGU01000033">
    <property type="protein sequence ID" value="GMN50201.1"/>
    <property type="molecule type" value="Genomic_DNA"/>
</dbReference>
<proteinExistence type="predicted"/>
<sequence length="121" mass="13886">MKTRRLCLNFSTASNYKYRFVQGFLRSLKRINRRKPTSNVSSPREICRRFLEVKSAADASMASAVGSRRAWSRALLQKTRSQDRSFGNNKLDVEEEENINGVVWKANELRKLVPGGEAMDM</sequence>
<dbReference type="AlphaFoldDB" id="A0AA88DBP9"/>
<dbReference type="InterPro" id="IPR059002">
    <property type="entry name" value="IBH1_N"/>
</dbReference>
<evidence type="ECO:0000256" key="2">
    <source>
        <dbReference type="ARBA" id="ARBA00023163"/>
    </source>
</evidence>
<dbReference type="InterPro" id="IPR044660">
    <property type="entry name" value="IBH1-like"/>
</dbReference>
<comment type="caution">
    <text evidence="4">The sequence shown here is derived from an EMBL/GenBank/DDBJ whole genome shotgun (WGS) entry which is preliminary data.</text>
</comment>
<dbReference type="Pfam" id="PF26576">
    <property type="entry name" value="IBH1_N"/>
    <property type="match status" value="1"/>
</dbReference>